<evidence type="ECO:0008006" key="9">
    <source>
        <dbReference type="Google" id="ProtNLM"/>
    </source>
</evidence>
<dbReference type="Pfam" id="PF07690">
    <property type="entry name" value="MFS_1"/>
    <property type="match status" value="1"/>
</dbReference>
<feature type="transmembrane region" description="Helical" evidence="6">
    <location>
        <begin position="352"/>
        <end position="372"/>
    </location>
</feature>
<evidence type="ECO:0000313" key="8">
    <source>
        <dbReference type="Proteomes" id="UP000178943"/>
    </source>
</evidence>
<dbReference type="EMBL" id="MFGW01000205">
    <property type="protein sequence ID" value="OGF59948.1"/>
    <property type="molecule type" value="Genomic_DNA"/>
</dbReference>
<sequence>MKSKFSFETYKKLAVIGVLYIAEGLPYGFLFLTLSVYFRSYGIELKQIGLISLMGLPWSFKALWSPIVDKYGQRWHWIVATQLLLALGIIIFANIPIATLPVFIWIILLFISFAGATQDIAVDAYSIDILESHEQGVANGVRTAFYRVAVIISGGGLIAVSSLIEWKYSFYFIAALFIFIALVISLNKDFHQPKIIKKVEQQKSNFLMLWYYPLKELLVRKDAIPVMIFILLFKFGDQMMTQMVYPFWYDNGFTREEIGLISGTLGMLLTIIGALLGGYLTSKWDIATALWILGAFQAFSNLGYAAASHFGALTYQVYSASMFESFSSGLGTAAFLAFLMRLCKKQYSATQYALLSSIFVIGARLSGALGGYCAQYFGYTNFFIITFFVSLPAFALLPFVMRNLKTLAGE</sequence>
<dbReference type="InterPro" id="IPR036259">
    <property type="entry name" value="MFS_trans_sf"/>
</dbReference>
<evidence type="ECO:0000256" key="1">
    <source>
        <dbReference type="ARBA" id="ARBA00004141"/>
    </source>
</evidence>
<evidence type="ECO:0000313" key="7">
    <source>
        <dbReference type="EMBL" id="OGF59948.1"/>
    </source>
</evidence>
<feature type="transmembrane region" description="Helical" evidence="6">
    <location>
        <begin position="103"/>
        <end position="125"/>
    </location>
</feature>
<dbReference type="AlphaFoldDB" id="A0A1F5V9H1"/>
<comment type="subcellular location">
    <subcellularLocation>
        <location evidence="1">Membrane</location>
        <topology evidence="1">Multi-pass membrane protein</topology>
    </subcellularLocation>
</comment>
<dbReference type="Proteomes" id="UP000178943">
    <property type="component" value="Unassembled WGS sequence"/>
</dbReference>
<evidence type="ECO:0000256" key="3">
    <source>
        <dbReference type="ARBA" id="ARBA00022692"/>
    </source>
</evidence>
<proteinExistence type="predicted"/>
<feature type="transmembrane region" description="Helical" evidence="6">
    <location>
        <begin position="12"/>
        <end position="38"/>
    </location>
</feature>
<dbReference type="Gene3D" id="1.20.1250.20">
    <property type="entry name" value="MFS general substrate transporter like domains"/>
    <property type="match status" value="2"/>
</dbReference>
<accession>A0A1F5V9H1</accession>
<dbReference type="InterPro" id="IPR011701">
    <property type="entry name" value="MFS"/>
</dbReference>
<dbReference type="GO" id="GO:0016020">
    <property type="term" value="C:membrane"/>
    <property type="evidence" value="ECO:0007669"/>
    <property type="project" value="UniProtKB-SubCell"/>
</dbReference>
<organism evidence="7 8">
    <name type="scientific">Candidatus Fischerbacteria bacterium RBG_13_37_8</name>
    <dbReference type="NCBI Taxonomy" id="1817863"/>
    <lineage>
        <taxon>Bacteria</taxon>
        <taxon>Candidatus Fischeribacteriota</taxon>
    </lineage>
</organism>
<protein>
    <recommendedName>
        <fullName evidence="9">Major facilitator superfamily (MFS) profile domain-containing protein</fullName>
    </recommendedName>
</protein>
<feature type="transmembrane region" description="Helical" evidence="6">
    <location>
        <begin position="145"/>
        <end position="164"/>
    </location>
</feature>
<dbReference type="PANTHER" id="PTHR12778:SF10">
    <property type="entry name" value="MAJOR FACILITATOR SUPERFAMILY DOMAIN-CONTAINING PROTEIN 3"/>
    <property type="match status" value="1"/>
</dbReference>
<evidence type="ECO:0000256" key="6">
    <source>
        <dbReference type="SAM" id="Phobius"/>
    </source>
</evidence>
<feature type="transmembrane region" description="Helical" evidence="6">
    <location>
        <begin position="224"/>
        <end position="248"/>
    </location>
</feature>
<dbReference type="SUPFAM" id="SSF103473">
    <property type="entry name" value="MFS general substrate transporter"/>
    <property type="match status" value="1"/>
</dbReference>
<dbReference type="GO" id="GO:0022857">
    <property type="term" value="F:transmembrane transporter activity"/>
    <property type="evidence" value="ECO:0007669"/>
    <property type="project" value="InterPro"/>
</dbReference>
<feature type="transmembrane region" description="Helical" evidence="6">
    <location>
        <begin position="170"/>
        <end position="187"/>
    </location>
</feature>
<comment type="caution">
    <text evidence="7">The sequence shown here is derived from an EMBL/GenBank/DDBJ whole genome shotgun (WGS) entry which is preliminary data.</text>
</comment>
<evidence type="ECO:0000256" key="5">
    <source>
        <dbReference type="ARBA" id="ARBA00023136"/>
    </source>
</evidence>
<feature type="transmembrane region" description="Helical" evidence="6">
    <location>
        <begin position="378"/>
        <end position="400"/>
    </location>
</feature>
<evidence type="ECO:0000256" key="4">
    <source>
        <dbReference type="ARBA" id="ARBA00022989"/>
    </source>
</evidence>
<keyword evidence="5 6" id="KW-0472">Membrane</keyword>
<keyword evidence="2" id="KW-0813">Transport</keyword>
<evidence type="ECO:0000256" key="2">
    <source>
        <dbReference type="ARBA" id="ARBA00022448"/>
    </source>
</evidence>
<name>A0A1F5V9H1_9BACT</name>
<feature type="transmembrane region" description="Helical" evidence="6">
    <location>
        <begin position="50"/>
        <end position="68"/>
    </location>
</feature>
<keyword evidence="4 6" id="KW-1133">Transmembrane helix</keyword>
<reference evidence="7 8" key="1">
    <citation type="journal article" date="2016" name="Nat. Commun.">
        <title>Thousands of microbial genomes shed light on interconnected biogeochemical processes in an aquifer system.</title>
        <authorList>
            <person name="Anantharaman K."/>
            <person name="Brown C.T."/>
            <person name="Hug L.A."/>
            <person name="Sharon I."/>
            <person name="Castelle C.J."/>
            <person name="Probst A.J."/>
            <person name="Thomas B.C."/>
            <person name="Singh A."/>
            <person name="Wilkins M.J."/>
            <person name="Karaoz U."/>
            <person name="Brodie E.L."/>
            <person name="Williams K.H."/>
            <person name="Hubbard S.S."/>
            <person name="Banfield J.F."/>
        </authorList>
    </citation>
    <scope>NUCLEOTIDE SEQUENCE [LARGE SCALE GENOMIC DNA]</scope>
</reference>
<feature type="transmembrane region" description="Helical" evidence="6">
    <location>
        <begin position="287"/>
        <end position="306"/>
    </location>
</feature>
<feature type="transmembrane region" description="Helical" evidence="6">
    <location>
        <begin position="318"/>
        <end position="340"/>
    </location>
</feature>
<feature type="transmembrane region" description="Helical" evidence="6">
    <location>
        <begin position="75"/>
        <end position="97"/>
    </location>
</feature>
<keyword evidence="3 6" id="KW-0812">Transmembrane</keyword>
<dbReference type="InterPro" id="IPR004752">
    <property type="entry name" value="AmpG_permease/AT-1"/>
</dbReference>
<gene>
    <name evidence="7" type="ORF">A2Y62_07850</name>
</gene>
<dbReference type="PANTHER" id="PTHR12778">
    <property type="entry name" value="SOLUTE CARRIER FAMILY 33 ACETYL-COA TRANSPORTER -RELATED"/>
    <property type="match status" value="1"/>
</dbReference>
<feature type="transmembrane region" description="Helical" evidence="6">
    <location>
        <begin position="260"/>
        <end position="280"/>
    </location>
</feature>
<dbReference type="STRING" id="1817863.A2Y62_07850"/>